<dbReference type="RefSeq" id="XP_008866736.1">
    <property type="nucleotide sequence ID" value="XM_008868514.1"/>
</dbReference>
<dbReference type="EMBL" id="KI913957">
    <property type="protein sequence ID" value="ETW05298.1"/>
    <property type="molecule type" value="Genomic_DNA"/>
</dbReference>
<proteinExistence type="predicted"/>
<protein>
    <submittedName>
        <fullName evidence="1">Uncharacterized protein</fullName>
    </submittedName>
</protein>
<gene>
    <name evidence="1" type="ORF">H310_04251</name>
</gene>
<evidence type="ECO:0000313" key="1">
    <source>
        <dbReference type="EMBL" id="ETW05298.1"/>
    </source>
</evidence>
<organism evidence="1">
    <name type="scientific">Aphanomyces invadans</name>
    <dbReference type="NCBI Taxonomy" id="157072"/>
    <lineage>
        <taxon>Eukaryota</taxon>
        <taxon>Sar</taxon>
        <taxon>Stramenopiles</taxon>
        <taxon>Oomycota</taxon>
        <taxon>Saprolegniomycetes</taxon>
        <taxon>Saprolegniales</taxon>
        <taxon>Verrucalvaceae</taxon>
        <taxon>Aphanomyces</taxon>
    </lineage>
</organism>
<dbReference type="OrthoDB" id="77494at2759"/>
<name>A0A024UI55_9STRA</name>
<dbReference type="AlphaFoldDB" id="A0A024UI55"/>
<dbReference type="VEuPathDB" id="FungiDB:H310_04251"/>
<dbReference type="GeneID" id="20081301"/>
<accession>A0A024UI55</accession>
<reference evidence="1" key="1">
    <citation type="submission" date="2013-12" db="EMBL/GenBank/DDBJ databases">
        <title>The Genome Sequence of Aphanomyces invadans NJM9701.</title>
        <authorList>
            <consortium name="The Broad Institute Genomics Platform"/>
            <person name="Russ C."/>
            <person name="Tyler B."/>
            <person name="van West P."/>
            <person name="Dieguez-Uribeondo J."/>
            <person name="Young S.K."/>
            <person name="Zeng Q."/>
            <person name="Gargeya S."/>
            <person name="Fitzgerald M."/>
            <person name="Abouelleil A."/>
            <person name="Alvarado L."/>
            <person name="Chapman S.B."/>
            <person name="Gainer-Dewar J."/>
            <person name="Goldberg J."/>
            <person name="Griggs A."/>
            <person name="Gujja S."/>
            <person name="Hansen M."/>
            <person name="Howarth C."/>
            <person name="Imamovic A."/>
            <person name="Ireland A."/>
            <person name="Larimer J."/>
            <person name="McCowan C."/>
            <person name="Murphy C."/>
            <person name="Pearson M."/>
            <person name="Poon T.W."/>
            <person name="Priest M."/>
            <person name="Roberts A."/>
            <person name="Saif S."/>
            <person name="Shea T."/>
            <person name="Sykes S."/>
            <person name="Wortman J."/>
            <person name="Nusbaum C."/>
            <person name="Birren B."/>
        </authorList>
    </citation>
    <scope>NUCLEOTIDE SEQUENCE [LARGE SCALE GENOMIC DNA]</scope>
    <source>
        <strain evidence="1">NJM9701</strain>
    </source>
</reference>
<sequence length="68" mass="7877">METVAETQRQQLMAQHDASVHHADSLSRQEIKVEGLKMPKYYGKFDESISLFIHQVTTYFHAKNIDPT</sequence>